<gene>
    <name evidence="6" type="ORF">B0H67DRAFT_646575</name>
</gene>
<keyword evidence="4" id="KW-0472">Membrane</keyword>
<keyword evidence="4" id="KW-0812">Transmembrane</keyword>
<dbReference type="PROSITE" id="PS51207">
    <property type="entry name" value="PXA"/>
    <property type="match status" value="1"/>
</dbReference>
<organism evidence="6 7">
    <name type="scientific">Lasiosphaeris hirsuta</name>
    <dbReference type="NCBI Taxonomy" id="260670"/>
    <lineage>
        <taxon>Eukaryota</taxon>
        <taxon>Fungi</taxon>
        <taxon>Dikarya</taxon>
        <taxon>Ascomycota</taxon>
        <taxon>Pezizomycotina</taxon>
        <taxon>Sordariomycetes</taxon>
        <taxon>Sordariomycetidae</taxon>
        <taxon>Sordariales</taxon>
        <taxon>Lasiosphaeriaceae</taxon>
        <taxon>Lasiosphaeris</taxon>
    </lineage>
</organism>
<protein>
    <submittedName>
        <fullName evidence="6">PXA domain-containing protein</fullName>
    </submittedName>
</protein>
<evidence type="ECO:0000256" key="4">
    <source>
        <dbReference type="SAM" id="Phobius"/>
    </source>
</evidence>
<feature type="compositionally biased region" description="Polar residues" evidence="3">
    <location>
        <begin position="28"/>
        <end position="40"/>
    </location>
</feature>
<evidence type="ECO:0000256" key="1">
    <source>
        <dbReference type="ARBA" id="ARBA00004496"/>
    </source>
</evidence>
<dbReference type="InterPro" id="IPR051837">
    <property type="entry name" value="SortingNexin/PXDomain-PKLike"/>
</dbReference>
<dbReference type="GO" id="GO:0005769">
    <property type="term" value="C:early endosome"/>
    <property type="evidence" value="ECO:0007669"/>
    <property type="project" value="TreeGrafter"/>
</dbReference>
<reference evidence="6" key="1">
    <citation type="submission" date="2023-06" db="EMBL/GenBank/DDBJ databases">
        <title>Genome-scale phylogeny and comparative genomics of the fungal order Sordariales.</title>
        <authorList>
            <consortium name="Lawrence Berkeley National Laboratory"/>
            <person name="Hensen N."/>
            <person name="Bonometti L."/>
            <person name="Westerberg I."/>
            <person name="Brannstrom I.O."/>
            <person name="Guillou S."/>
            <person name="Cros-Aarteil S."/>
            <person name="Calhoun S."/>
            <person name="Haridas S."/>
            <person name="Kuo A."/>
            <person name="Mondo S."/>
            <person name="Pangilinan J."/>
            <person name="Riley R."/>
            <person name="Labutti K."/>
            <person name="Andreopoulos B."/>
            <person name="Lipzen A."/>
            <person name="Chen C."/>
            <person name="Yanf M."/>
            <person name="Daum C."/>
            <person name="Ng V."/>
            <person name="Clum A."/>
            <person name="Steindorff A."/>
            <person name="Ohm R."/>
            <person name="Martin F."/>
            <person name="Silar P."/>
            <person name="Natvig D."/>
            <person name="Lalanne C."/>
            <person name="Gautier V."/>
            <person name="Ament-Velasquez S.L."/>
            <person name="Kruys A."/>
            <person name="Hutchinson M.I."/>
            <person name="Powell A.J."/>
            <person name="Barry K."/>
            <person name="Miller A.N."/>
            <person name="Grigoriev I.V."/>
            <person name="Debuchy R."/>
            <person name="Gladieux P."/>
            <person name="Thoren M.H."/>
            <person name="Johannesson H."/>
        </authorList>
    </citation>
    <scope>NUCLEOTIDE SEQUENCE</scope>
    <source>
        <strain evidence="6">SMH4607-1</strain>
    </source>
</reference>
<feature type="region of interest" description="Disordered" evidence="3">
    <location>
        <begin position="1"/>
        <end position="70"/>
    </location>
</feature>
<dbReference type="GO" id="GO:0005770">
    <property type="term" value="C:late endosome"/>
    <property type="evidence" value="ECO:0007669"/>
    <property type="project" value="TreeGrafter"/>
</dbReference>
<feature type="compositionally biased region" description="Low complexity" evidence="3">
    <location>
        <begin position="9"/>
        <end position="26"/>
    </location>
</feature>
<accession>A0AA40A8I5</accession>
<comment type="subcellular location">
    <subcellularLocation>
        <location evidence="1">Cytoplasm</location>
    </subcellularLocation>
</comment>
<proteinExistence type="predicted"/>
<evidence type="ECO:0000259" key="5">
    <source>
        <dbReference type="PROSITE" id="PS51207"/>
    </source>
</evidence>
<dbReference type="PANTHER" id="PTHR22999">
    <property type="entry name" value="PX SERINE/THREONINE KINASE PXK"/>
    <property type="match status" value="1"/>
</dbReference>
<dbReference type="EMBL" id="JAUKUA010000005">
    <property type="protein sequence ID" value="KAK0711181.1"/>
    <property type="molecule type" value="Genomic_DNA"/>
</dbReference>
<dbReference type="Proteomes" id="UP001172102">
    <property type="component" value="Unassembled WGS sequence"/>
</dbReference>
<evidence type="ECO:0000256" key="3">
    <source>
        <dbReference type="SAM" id="MobiDB-lite"/>
    </source>
</evidence>
<evidence type="ECO:0000313" key="7">
    <source>
        <dbReference type="Proteomes" id="UP001172102"/>
    </source>
</evidence>
<dbReference type="Pfam" id="PF02194">
    <property type="entry name" value="PXA"/>
    <property type="match status" value="1"/>
</dbReference>
<feature type="compositionally biased region" description="Gly residues" evidence="3">
    <location>
        <begin position="42"/>
        <end position="59"/>
    </location>
</feature>
<dbReference type="GO" id="GO:0045022">
    <property type="term" value="P:early endosome to late endosome transport"/>
    <property type="evidence" value="ECO:0007669"/>
    <property type="project" value="TreeGrafter"/>
</dbReference>
<dbReference type="AlphaFoldDB" id="A0AA40A8I5"/>
<feature type="domain" description="PXA" evidence="5">
    <location>
        <begin position="108"/>
        <end position="293"/>
    </location>
</feature>
<sequence>MTTASAEGPARAPTPRPKATARAPPASSAGSDNPRSSQPSPGGKGESGAGAGVGVGAGRRGARIGPPDPLSDKATAFLVRRTLCPQHLEKGKNTPASIDELLPPLTSRNDVDLQLYALIAIILREFVQNWYSKITPDEVFVAEIVQIIAHITRTLEQRLRKVDLESLLFDELPDLLDKHITAYRTAHDPVVHHPLQANPLEIYHSLHPLPALSPIPRPEDAASIAEQTENEVAYRQLLVHGVLAVLLPTEDLENECLTALVGQIFSELIIGNVVVNKLSEPWLIYEVLCVASRVMLQRRATGNEGAPGKPSGKGSSDTRSVFSVQALFWTILQWCFLATSFIRTIFTILIASRSVALRTSRNGINHDDVMDQKVGFAEHTPLTDSSETGETGSEPPKTPVLAFRCWAAISNLIEMDMRMPWLRGTLSLLQWIAMAGPGQIADVDGKLDR</sequence>
<keyword evidence="7" id="KW-1185">Reference proteome</keyword>
<evidence type="ECO:0000256" key="2">
    <source>
        <dbReference type="ARBA" id="ARBA00022490"/>
    </source>
</evidence>
<evidence type="ECO:0000313" key="6">
    <source>
        <dbReference type="EMBL" id="KAK0711181.1"/>
    </source>
</evidence>
<dbReference type="SMART" id="SM00313">
    <property type="entry name" value="PXA"/>
    <property type="match status" value="1"/>
</dbReference>
<comment type="caution">
    <text evidence="6">The sequence shown here is derived from an EMBL/GenBank/DDBJ whole genome shotgun (WGS) entry which is preliminary data.</text>
</comment>
<dbReference type="InterPro" id="IPR003114">
    <property type="entry name" value="Phox_assoc"/>
</dbReference>
<dbReference type="GO" id="GO:0035091">
    <property type="term" value="F:phosphatidylinositol binding"/>
    <property type="evidence" value="ECO:0007669"/>
    <property type="project" value="TreeGrafter"/>
</dbReference>
<feature type="transmembrane region" description="Helical" evidence="4">
    <location>
        <begin position="326"/>
        <end position="351"/>
    </location>
</feature>
<keyword evidence="2" id="KW-0963">Cytoplasm</keyword>
<name>A0AA40A8I5_9PEZI</name>
<dbReference type="PANTHER" id="PTHR22999:SF23">
    <property type="entry name" value="SORTING NEXIN-16"/>
    <property type="match status" value="1"/>
</dbReference>
<keyword evidence="4" id="KW-1133">Transmembrane helix</keyword>